<dbReference type="InterPro" id="IPR018222">
    <property type="entry name" value="Nuclear_transport_factor_2_euk"/>
</dbReference>
<keyword evidence="12" id="KW-1185">Reference proteome</keyword>
<dbReference type="Pfam" id="PF24048">
    <property type="entry name" value="LRR_NXF1-5"/>
    <property type="match status" value="1"/>
</dbReference>
<evidence type="ECO:0000256" key="5">
    <source>
        <dbReference type="ARBA" id="ARBA00022737"/>
    </source>
</evidence>
<dbReference type="Pfam" id="PF03943">
    <property type="entry name" value="TAP_C"/>
    <property type="match status" value="1"/>
</dbReference>
<dbReference type="GO" id="GO:0003723">
    <property type="term" value="F:RNA binding"/>
    <property type="evidence" value="ECO:0007669"/>
    <property type="project" value="TreeGrafter"/>
</dbReference>
<feature type="region of interest" description="Disordered" evidence="8">
    <location>
        <begin position="1"/>
        <end position="61"/>
    </location>
</feature>
<dbReference type="InterPro" id="IPR032710">
    <property type="entry name" value="NTF2-like_dom_sf"/>
</dbReference>
<dbReference type="OrthoDB" id="25872at2759"/>
<dbReference type="Pfam" id="PF22602">
    <property type="entry name" value="NXF_NTF2"/>
    <property type="match status" value="1"/>
</dbReference>
<comment type="similarity">
    <text evidence="2">Belongs to the NXF family.</text>
</comment>
<keyword evidence="5" id="KW-0677">Repeat</keyword>
<dbReference type="Gene3D" id="1.10.8.10">
    <property type="entry name" value="DNA helicase RuvA subunit, C-terminal domain"/>
    <property type="match status" value="1"/>
</dbReference>
<evidence type="ECO:0000256" key="3">
    <source>
        <dbReference type="ARBA" id="ARBA00022448"/>
    </source>
</evidence>
<organism evidence="11 12">
    <name type="scientific">Dentipellis fragilis</name>
    <dbReference type="NCBI Taxonomy" id="205917"/>
    <lineage>
        <taxon>Eukaryota</taxon>
        <taxon>Fungi</taxon>
        <taxon>Dikarya</taxon>
        <taxon>Basidiomycota</taxon>
        <taxon>Agaricomycotina</taxon>
        <taxon>Agaricomycetes</taxon>
        <taxon>Russulales</taxon>
        <taxon>Hericiaceae</taxon>
        <taxon>Dentipellis</taxon>
    </lineage>
</organism>
<dbReference type="GO" id="GO:0005634">
    <property type="term" value="C:nucleus"/>
    <property type="evidence" value="ECO:0007669"/>
    <property type="project" value="UniProtKB-SubCell"/>
</dbReference>
<comment type="caution">
    <text evidence="11">The sequence shown here is derived from an EMBL/GenBank/DDBJ whole genome shotgun (WGS) entry which is preliminary data.</text>
</comment>
<protein>
    <recommendedName>
        <fullName evidence="13">NTF2 domain-containing protein</fullName>
    </recommendedName>
</protein>
<keyword evidence="4" id="KW-0433">Leucine-rich repeat</keyword>
<keyword evidence="7" id="KW-0539">Nucleus</keyword>
<dbReference type="PANTHER" id="PTHR10662">
    <property type="entry name" value="NUCLEAR RNA EXPORT FACTOR"/>
    <property type="match status" value="1"/>
</dbReference>
<dbReference type="PROSITE" id="PS50177">
    <property type="entry name" value="NTF2_DOMAIN"/>
    <property type="match status" value="1"/>
</dbReference>
<evidence type="ECO:0000256" key="7">
    <source>
        <dbReference type="ARBA" id="ARBA00023242"/>
    </source>
</evidence>
<dbReference type="SUPFAM" id="SSF46934">
    <property type="entry name" value="UBA-like"/>
    <property type="match status" value="1"/>
</dbReference>
<dbReference type="InterPro" id="IPR009060">
    <property type="entry name" value="UBA-like_sf"/>
</dbReference>
<name>A0A4Y9YMR6_9AGAM</name>
<dbReference type="EMBL" id="SEOQ01000415">
    <property type="protein sequence ID" value="TFY63422.1"/>
    <property type="molecule type" value="Genomic_DNA"/>
</dbReference>
<dbReference type="AlphaFoldDB" id="A0A4Y9YMR6"/>
<evidence type="ECO:0008006" key="13">
    <source>
        <dbReference type="Google" id="ProtNLM"/>
    </source>
</evidence>
<dbReference type="CDD" id="cd14342">
    <property type="entry name" value="UBA_TAP-C"/>
    <property type="match status" value="1"/>
</dbReference>
<keyword evidence="3" id="KW-0813">Transport</keyword>
<dbReference type="InterPro" id="IPR030217">
    <property type="entry name" value="NXF_fam"/>
</dbReference>
<sequence length="592" mass="65930">MFQTPSPASGSRSVATTALRSAGLMDRDERMRDASDRPGGRKSTTKSAKIRSQNRSRRQLGIAATSDDALAIRGAARPTAAGRVRRNAVSYNTARSLVGSKSSRPALEVWDEFVRKRWSPEQRFLNLERMAEDELLIKHRLPAPGSKGSSLREAAVIFKIASSLQPPLQTISLANNNLSSAQYFSTIAHYLPDIANLSLENNGLRVWKDLDCLSSVTGKKDKLTKLRELILIGNPLRELEYKHNRVDEYRNNVIRRFPSLEMLDKEPSSDKLHERSPQKWPSFMTGVDKELINNFLSRFLPLFDNQRLSLLDVYHESATFSFQASTSIPARARIQGFQYSKEMPNQRNLAWTGWLEAGSRNLSRVGGQVNKMLNSLHIGREDAVKAMISLPKTQHEITGPSEKFCIDAWPVQQPDRMVLFLSLHGQFTEEPAGGVRSFDRSFILAPASPESRAKANGWDVEILSDQLVVRAYSSHESWRPGPLLVQALAASSAQSASASGPTRASILAAFPPGLNMPEAQLALVVQLSQQTKLTAMFAIDCLETNGWDMARAMANFEQVKVGCRAFLRIAVRALFAYRRVTYQGTLGRDAFL</sequence>
<comment type="subcellular location">
    <subcellularLocation>
        <location evidence="1">Nucleus</location>
    </subcellularLocation>
</comment>
<keyword evidence="6" id="KW-0509">mRNA transport</keyword>
<feature type="compositionally biased region" description="Basic and acidic residues" evidence="8">
    <location>
        <begin position="25"/>
        <end position="39"/>
    </location>
</feature>
<dbReference type="InterPro" id="IPR057125">
    <property type="entry name" value="NXF1/2/3/5-like_LRR"/>
</dbReference>
<dbReference type="Gene3D" id="3.10.450.50">
    <property type="match status" value="1"/>
</dbReference>
<feature type="compositionally biased region" description="Polar residues" evidence="8">
    <location>
        <begin position="1"/>
        <end position="19"/>
    </location>
</feature>
<evidence type="ECO:0000259" key="10">
    <source>
        <dbReference type="PROSITE" id="PS51281"/>
    </source>
</evidence>
<dbReference type="InterPro" id="IPR002075">
    <property type="entry name" value="NTF2_dom"/>
</dbReference>
<evidence type="ECO:0000313" key="12">
    <source>
        <dbReference type="Proteomes" id="UP000298327"/>
    </source>
</evidence>
<accession>A0A4Y9YMR6</accession>
<evidence type="ECO:0000256" key="4">
    <source>
        <dbReference type="ARBA" id="ARBA00022614"/>
    </source>
</evidence>
<evidence type="ECO:0000259" key="9">
    <source>
        <dbReference type="PROSITE" id="PS50177"/>
    </source>
</evidence>
<evidence type="ECO:0000256" key="8">
    <source>
        <dbReference type="SAM" id="MobiDB-lite"/>
    </source>
</evidence>
<dbReference type="GO" id="GO:0016973">
    <property type="term" value="P:poly(A)+ mRNA export from nucleus"/>
    <property type="evidence" value="ECO:0007669"/>
    <property type="project" value="TreeGrafter"/>
</dbReference>
<dbReference type="InterPro" id="IPR032675">
    <property type="entry name" value="LRR_dom_sf"/>
</dbReference>
<gene>
    <name evidence="11" type="ORF">EVG20_g6313</name>
</gene>
<feature type="compositionally biased region" description="Basic residues" evidence="8">
    <location>
        <begin position="48"/>
        <end position="58"/>
    </location>
</feature>
<evidence type="ECO:0000313" key="11">
    <source>
        <dbReference type="EMBL" id="TFY63422.1"/>
    </source>
</evidence>
<evidence type="ECO:0000256" key="6">
    <source>
        <dbReference type="ARBA" id="ARBA00022816"/>
    </source>
</evidence>
<reference evidence="11 12" key="1">
    <citation type="submission" date="2019-02" db="EMBL/GenBank/DDBJ databases">
        <title>Genome sequencing of the rare red list fungi Dentipellis fragilis.</title>
        <authorList>
            <person name="Buettner E."/>
            <person name="Kellner H."/>
        </authorList>
    </citation>
    <scope>NUCLEOTIDE SEQUENCE [LARGE SCALE GENOMIC DNA]</scope>
    <source>
        <strain evidence="11 12">DSM 105465</strain>
    </source>
</reference>
<dbReference type="SMART" id="SM00804">
    <property type="entry name" value="TAP_C"/>
    <property type="match status" value="1"/>
</dbReference>
<dbReference type="SUPFAM" id="SSF54427">
    <property type="entry name" value="NTF2-like"/>
    <property type="match status" value="1"/>
</dbReference>
<evidence type="ECO:0000256" key="2">
    <source>
        <dbReference type="ARBA" id="ARBA00009285"/>
    </source>
</evidence>
<dbReference type="PROSITE" id="PS51281">
    <property type="entry name" value="TAP_C"/>
    <property type="match status" value="1"/>
</dbReference>
<feature type="domain" description="TAP-C" evidence="10">
    <location>
        <begin position="518"/>
        <end position="569"/>
    </location>
</feature>
<dbReference type="PANTHER" id="PTHR10662:SF22">
    <property type="entry name" value="NUCLEAR RNA EXPORT FACTOR 1"/>
    <property type="match status" value="1"/>
</dbReference>
<dbReference type="Gene3D" id="3.80.10.10">
    <property type="entry name" value="Ribonuclease Inhibitor"/>
    <property type="match status" value="1"/>
</dbReference>
<dbReference type="STRING" id="205917.A0A4Y9YMR6"/>
<proteinExistence type="inferred from homology"/>
<feature type="domain" description="NTF2" evidence="9">
    <location>
        <begin position="291"/>
        <end position="469"/>
    </location>
</feature>
<evidence type="ECO:0000256" key="1">
    <source>
        <dbReference type="ARBA" id="ARBA00004123"/>
    </source>
</evidence>
<dbReference type="InterPro" id="IPR005637">
    <property type="entry name" value="TAP_C_dom"/>
</dbReference>
<dbReference type="SUPFAM" id="SSF52058">
    <property type="entry name" value="L domain-like"/>
    <property type="match status" value="1"/>
</dbReference>
<dbReference type="Proteomes" id="UP000298327">
    <property type="component" value="Unassembled WGS sequence"/>
</dbReference>